<dbReference type="GO" id="GO:0000786">
    <property type="term" value="C:nucleosome"/>
    <property type="evidence" value="ECO:0007669"/>
    <property type="project" value="InterPro"/>
</dbReference>
<name>A0AAV0JWY3_9ROSI</name>
<keyword evidence="3" id="KW-0539">Nucleus</keyword>
<keyword evidence="7" id="KW-1185">Reference proteome</keyword>
<accession>A0AAV0JWY3</accession>
<comment type="caution">
    <text evidence="6">The sequence shown here is derived from an EMBL/GenBank/DDBJ whole genome shotgun (WGS) entry which is preliminary data.</text>
</comment>
<dbReference type="SMART" id="SM00384">
    <property type="entry name" value="AT_hook"/>
    <property type="match status" value="7"/>
</dbReference>
<organism evidence="6 7">
    <name type="scientific">Linum tenue</name>
    <dbReference type="NCBI Taxonomy" id="586396"/>
    <lineage>
        <taxon>Eukaryota</taxon>
        <taxon>Viridiplantae</taxon>
        <taxon>Streptophyta</taxon>
        <taxon>Embryophyta</taxon>
        <taxon>Tracheophyta</taxon>
        <taxon>Spermatophyta</taxon>
        <taxon>Magnoliopsida</taxon>
        <taxon>eudicotyledons</taxon>
        <taxon>Gunneridae</taxon>
        <taxon>Pentapetalae</taxon>
        <taxon>rosids</taxon>
        <taxon>fabids</taxon>
        <taxon>Malpighiales</taxon>
        <taxon>Linaceae</taxon>
        <taxon>Linum</taxon>
    </lineage>
</organism>
<sequence>MDPHPLHNPLQQWVQPPPTAGATATYSTVTFSDAAGLQPHNYVSQQSFPNFPPQAGPTPVLFAPSAASAPTPTSTATTVQGPVGLQPSRHPNYAEMIYAALTALKERDGSSKRAITKFLEHAYPGQLPPNHADLLADCLKELKSKGMVEMVKKSYKLRGSGSTTNINDLPDLSLESSVQPPPPPPPTQQSAEGPLSPSVGPKRGRGRPPKAKPTTTPPLSAETVLPNGQPEQHVSQPVVDSLPPGFSANGQPTTGHYSSSVDGNVNMEEQVQGATQPVTVPIGVTEEDGTATVKRGRGRPPKNPLGVDASGLVIGKRGRGRPPKSALGLSAKKRSPGRPRKPKPKTVAAVSGANGYKRRPGRPPKNQANSVAVPYANLEAMPLASVPRPRGRPRKGTGSIAAGVGVGMLLEKHAGLNDGISEPRRSGRPVGRPRKYADESGAESDAQGEEDYRRKLVFFQSQVKRVVGVLRPMLSGEAPKRVVDAVEDLEGLASIDIDQELKEELAKFNLHLHDVEAEVGEV</sequence>
<evidence type="ECO:0000313" key="6">
    <source>
        <dbReference type="EMBL" id="CAI0413749.1"/>
    </source>
</evidence>
<reference evidence="6" key="1">
    <citation type="submission" date="2022-08" db="EMBL/GenBank/DDBJ databases">
        <authorList>
            <person name="Gutierrez-Valencia J."/>
        </authorList>
    </citation>
    <scope>NUCLEOTIDE SEQUENCE</scope>
</reference>
<feature type="domain" description="H15" evidence="5">
    <location>
        <begin position="89"/>
        <end position="159"/>
    </location>
</feature>
<dbReference type="SMART" id="SM00526">
    <property type="entry name" value="H15"/>
    <property type="match status" value="1"/>
</dbReference>
<dbReference type="SUPFAM" id="SSF46785">
    <property type="entry name" value="Winged helix' DNA-binding domain"/>
    <property type="match status" value="1"/>
</dbReference>
<feature type="region of interest" description="Disordered" evidence="4">
    <location>
        <begin position="415"/>
        <end position="448"/>
    </location>
</feature>
<dbReference type="GO" id="GO:0005730">
    <property type="term" value="C:nucleolus"/>
    <property type="evidence" value="ECO:0007669"/>
    <property type="project" value="TreeGrafter"/>
</dbReference>
<evidence type="ECO:0000259" key="5">
    <source>
        <dbReference type="PROSITE" id="PS51504"/>
    </source>
</evidence>
<feature type="region of interest" description="Disordered" evidence="4">
    <location>
        <begin position="158"/>
        <end position="367"/>
    </location>
</feature>
<dbReference type="Gene3D" id="1.10.10.10">
    <property type="entry name" value="Winged helix-like DNA-binding domain superfamily/Winged helix DNA-binding domain"/>
    <property type="match status" value="1"/>
</dbReference>
<gene>
    <name evidence="6" type="ORF">LITE_LOCUS16065</name>
</gene>
<dbReference type="PRINTS" id="PR00929">
    <property type="entry name" value="ATHOOK"/>
</dbReference>
<evidence type="ECO:0000256" key="2">
    <source>
        <dbReference type="ARBA" id="ARBA00023125"/>
    </source>
</evidence>
<feature type="region of interest" description="Disordered" evidence="4">
    <location>
        <begin position="43"/>
        <end position="88"/>
    </location>
</feature>
<dbReference type="InterPro" id="IPR036390">
    <property type="entry name" value="WH_DNA-bd_sf"/>
</dbReference>
<dbReference type="CDD" id="cd00073">
    <property type="entry name" value="H15"/>
    <property type="match status" value="1"/>
</dbReference>
<dbReference type="GO" id="GO:0031492">
    <property type="term" value="F:nucleosomal DNA binding"/>
    <property type="evidence" value="ECO:0007669"/>
    <property type="project" value="TreeGrafter"/>
</dbReference>
<feature type="compositionally biased region" description="Low complexity" evidence="4">
    <location>
        <begin position="63"/>
        <end position="78"/>
    </location>
</feature>
<dbReference type="EMBL" id="CAMGYJ010000005">
    <property type="protein sequence ID" value="CAI0413749.1"/>
    <property type="molecule type" value="Genomic_DNA"/>
</dbReference>
<dbReference type="GO" id="GO:0003690">
    <property type="term" value="F:double-stranded DNA binding"/>
    <property type="evidence" value="ECO:0007669"/>
    <property type="project" value="TreeGrafter"/>
</dbReference>
<evidence type="ECO:0000313" key="7">
    <source>
        <dbReference type="Proteomes" id="UP001154282"/>
    </source>
</evidence>
<dbReference type="GO" id="GO:0006334">
    <property type="term" value="P:nucleosome assembly"/>
    <property type="evidence" value="ECO:0007669"/>
    <property type="project" value="InterPro"/>
</dbReference>
<feature type="region of interest" description="Disordered" evidence="4">
    <location>
        <begin position="1"/>
        <end position="24"/>
    </location>
</feature>
<dbReference type="GO" id="GO:0045910">
    <property type="term" value="P:negative regulation of DNA recombination"/>
    <property type="evidence" value="ECO:0007669"/>
    <property type="project" value="TreeGrafter"/>
</dbReference>
<dbReference type="InterPro" id="IPR005818">
    <property type="entry name" value="Histone_H1/H5_H15"/>
</dbReference>
<dbReference type="PANTHER" id="PTHR11467:SF29">
    <property type="entry name" value="OS03G0711600 PROTEIN"/>
    <property type="match status" value="1"/>
</dbReference>
<feature type="compositionally biased region" description="Basic and acidic residues" evidence="4">
    <location>
        <begin position="415"/>
        <end position="425"/>
    </location>
</feature>
<protein>
    <recommendedName>
        <fullName evidence="5">H15 domain-containing protein</fullName>
    </recommendedName>
</protein>
<proteinExistence type="predicted"/>
<evidence type="ECO:0000256" key="1">
    <source>
        <dbReference type="ARBA" id="ARBA00004123"/>
    </source>
</evidence>
<dbReference type="InterPro" id="IPR036388">
    <property type="entry name" value="WH-like_DNA-bd_sf"/>
</dbReference>
<dbReference type="AlphaFoldDB" id="A0AAV0JWY3"/>
<dbReference type="Proteomes" id="UP001154282">
    <property type="component" value="Unassembled WGS sequence"/>
</dbReference>
<keyword evidence="2" id="KW-0238">DNA-binding</keyword>
<dbReference type="PANTHER" id="PTHR11467">
    <property type="entry name" value="HISTONE H1"/>
    <property type="match status" value="1"/>
</dbReference>
<comment type="subcellular location">
    <subcellularLocation>
        <location evidence="1">Nucleus</location>
    </subcellularLocation>
</comment>
<evidence type="ECO:0000256" key="4">
    <source>
        <dbReference type="SAM" id="MobiDB-lite"/>
    </source>
</evidence>
<feature type="compositionally biased region" description="Polar residues" evidence="4">
    <location>
        <begin position="248"/>
        <end position="278"/>
    </location>
</feature>
<dbReference type="InterPro" id="IPR017956">
    <property type="entry name" value="AT_hook_DNA-bd_motif"/>
</dbReference>
<dbReference type="PROSITE" id="PS51504">
    <property type="entry name" value="H15"/>
    <property type="match status" value="1"/>
</dbReference>
<feature type="compositionally biased region" description="Basic residues" evidence="4">
    <location>
        <begin position="331"/>
        <end position="344"/>
    </location>
</feature>
<dbReference type="GO" id="GO:0030261">
    <property type="term" value="P:chromosome condensation"/>
    <property type="evidence" value="ECO:0007669"/>
    <property type="project" value="TreeGrafter"/>
</dbReference>
<dbReference type="Pfam" id="PF00538">
    <property type="entry name" value="Linker_histone"/>
    <property type="match status" value="1"/>
</dbReference>
<evidence type="ECO:0000256" key="3">
    <source>
        <dbReference type="ARBA" id="ARBA00023242"/>
    </source>
</evidence>